<dbReference type="SMART" id="SM00382">
    <property type="entry name" value="AAA"/>
    <property type="match status" value="1"/>
</dbReference>
<dbReference type="Pfam" id="PF00005">
    <property type="entry name" value="ABC_tran"/>
    <property type="match status" value="1"/>
</dbReference>
<accession>A0ABW0KPG2</accession>
<organism evidence="5 6">
    <name type="scientific">Prosthecobacter fluviatilis</name>
    <dbReference type="NCBI Taxonomy" id="445931"/>
    <lineage>
        <taxon>Bacteria</taxon>
        <taxon>Pseudomonadati</taxon>
        <taxon>Verrucomicrobiota</taxon>
        <taxon>Verrucomicrobiia</taxon>
        <taxon>Verrucomicrobiales</taxon>
        <taxon>Verrucomicrobiaceae</taxon>
        <taxon>Prosthecobacter</taxon>
    </lineage>
</organism>
<dbReference type="GO" id="GO:0005524">
    <property type="term" value="F:ATP binding"/>
    <property type="evidence" value="ECO:0007669"/>
    <property type="project" value="UniProtKB-KW"/>
</dbReference>
<comment type="caution">
    <text evidence="5">The sequence shown here is derived from an EMBL/GenBank/DDBJ whole genome shotgun (WGS) entry which is preliminary data.</text>
</comment>
<dbReference type="PANTHER" id="PTHR43023:SF6">
    <property type="entry name" value="INTERMEMBRANE PHOSPHOLIPID TRANSPORT SYSTEM ATP-BINDING PROTEIN MLAF"/>
    <property type="match status" value="1"/>
</dbReference>
<sequence length="268" mass="29702">MAEPTTGTTPASSPASANGSQHAFIELKNVCKRFGSQQVLLNINLTLQHGETLCIIGPSGEGKTVTLKHIIGLIKPDSGEIYVDGVHVNRLKEREMAPIRKKVSMLFQGAALFDNLTVEQNVAFPLLEHGVRDRAEIDSRVRAALQAVDLDEHRHKFPTALSGGMRKRTGIARAIIDHSECILYDEPNSGLDPIGSDIIDQMILRMQRRYNITSIIVTHDMRSVFKIANRVAMLYRGEIRFLGTPQELRDSPDQVVQDFINGHSDITG</sequence>
<evidence type="ECO:0000313" key="6">
    <source>
        <dbReference type="Proteomes" id="UP001596052"/>
    </source>
</evidence>
<reference evidence="6" key="1">
    <citation type="journal article" date="2019" name="Int. J. Syst. Evol. Microbiol.">
        <title>The Global Catalogue of Microorganisms (GCM) 10K type strain sequencing project: providing services to taxonomists for standard genome sequencing and annotation.</title>
        <authorList>
            <consortium name="The Broad Institute Genomics Platform"/>
            <consortium name="The Broad Institute Genome Sequencing Center for Infectious Disease"/>
            <person name="Wu L."/>
            <person name="Ma J."/>
        </authorList>
    </citation>
    <scope>NUCLEOTIDE SEQUENCE [LARGE SCALE GENOMIC DNA]</scope>
    <source>
        <strain evidence="6">CGMCC 4.1469</strain>
    </source>
</reference>
<evidence type="ECO:0000259" key="4">
    <source>
        <dbReference type="PROSITE" id="PS50893"/>
    </source>
</evidence>
<dbReference type="RefSeq" id="WP_377166379.1">
    <property type="nucleotide sequence ID" value="NZ_JBHSMQ010000003.1"/>
</dbReference>
<dbReference type="InterPro" id="IPR027417">
    <property type="entry name" value="P-loop_NTPase"/>
</dbReference>
<keyword evidence="1" id="KW-0813">Transport</keyword>
<evidence type="ECO:0000256" key="1">
    <source>
        <dbReference type="ARBA" id="ARBA00022448"/>
    </source>
</evidence>
<evidence type="ECO:0000256" key="3">
    <source>
        <dbReference type="ARBA" id="ARBA00022840"/>
    </source>
</evidence>
<dbReference type="EMBL" id="JBHSMQ010000003">
    <property type="protein sequence ID" value="MFC5455368.1"/>
    <property type="molecule type" value="Genomic_DNA"/>
</dbReference>
<evidence type="ECO:0000256" key="2">
    <source>
        <dbReference type="ARBA" id="ARBA00022741"/>
    </source>
</evidence>
<feature type="domain" description="ABC transporter" evidence="4">
    <location>
        <begin position="25"/>
        <end position="261"/>
    </location>
</feature>
<name>A0ABW0KPG2_9BACT</name>
<keyword evidence="2" id="KW-0547">Nucleotide-binding</keyword>
<protein>
    <submittedName>
        <fullName evidence="5">ABC transporter ATP-binding protein</fullName>
    </submittedName>
</protein>
<dbReference type="PROSITE" id="PS50893">
    <property type="entry name" value="ABC_TRANSPORTER_2"/>
    <property type="match status" value="1"/>
</dbReference>
<dbReference type="PANTHER" id="PTHR43023">
    <property type="entry name" value="PROTEIN TRIGALACTOSYLDIACYLGLYCEROL 3, CHLOROPLASTIC"/>
    <property type="match status" value="1"/>
</dbReference>
<dbReference type="Proteomes" id="UP001596052">
    <property type="component" value="Unassembled WGS sequence"/>
</dbReference>
<dbReference type="InterPro" id="IPR003439">
    <property type="entry name" value="ABC_transporter-like_ATP-bd"/>
</dbReference>
<dbReference type="InterPro" id="IPR003593">
    <property type="entry name" value="AAA+_ATPase"/>
</dbReference>
<keyword evidence="6" id="KW-1185">Reference proteome</keyword>
<dbReference type="CDD" id="cd03261">
    <property type="entry name" value="ABC_Org_Solvent_Resistant"/>
    <property type="match status" value="1"/>
</dbReference>
<dbReference type="Gene3D" id="3.40.50.300">
    <property type="entry name" value="P-loop containing nucleotide triphosphate hydrolases"/>
    <property type="match status" value="1"/>
</dbReference>
<proteinExistence type="predicted"/>
<dbReference type="SUPFAM" id="SSF52540">
    <property type="entry name" value="P-loop containing nucleoside triphosphate hydrolases"/>
    <property type="match status" value="1"/>
</dbReference>
<evidence type="ECO:0000313" key="5">
    <source>
        <dbReference type="EMBL" id="MFC5455368.1"/>
    </source>
</evidence>
<keyword evidence="3 5" id="KW-0067">ATP-binding</keyword>
<gene>
    <name evidence="5" type="ORF">ACFQDI_10910</name>
</gene>